<organism evidence="1 2">
    <name type="scientific">Xylanibacillus composti</name>
    <dbReference type="NCBI Taxonomy" id="1572762"/>
    <lineage>
        <taxon>Bacteria</taxon>
        <taxon>Bacillati</taxon>
        <taxon>Bacillota</taxon>
        <taxon>Bacilli</taxon>
        <taxon>Bacillales</taxon>
        <taxon>Paenibacillaceae</taxon>
        <taxon>Xylanibacillus</taxon>
    </lineage>
</organism>
<keyword evidence="2" id="KW-1185">Reference proteome</keyword>
<dbReference type="AlphaFoldDB" id="A0A8J4M3H7"/>
<gene>
    <name evidence="1" type="ORF">XYCOK13_23550</name>
</gene>
<reference evidence="1" key="1">
    <citation type="submission" date="2021-04" db="EMBL/GenBank/DDBJ databases">
        <title>Draft genome sequence of Xylanibacillus composti strain K13.</title>
        <authorList>
            <person name="Uke A."/>
            <person name="Chhe C."/>
            <person name="Baramee S."/>
            <person name="Kosugi A."/>
        </authorList>
    </citation>
    <scope>NUCLEOTIDE SEQUENCE</scope>
    <source>
        <strain evidence="1">K13</strain>
    </source>
</reference>
<evidence type="ECO:0000313" key="1">
    <source>
        <dbReference type="EMBL" id="GIQ69531.1"/>
    </source>
</evidence>
<dbReference type="Pfam" id="PF10055">
    <property type="entry name" value="DUF2292"/>
    <property type="match status" value="1"/>
</dbReference>
<comment type="caution">
    <text evidence="1">The sequence shown here is derived from an EMBL/GenBank/DDBJ whole genome shotgun (WGS) entry which is preliminary data.</text>
</comment>
<evidence type="ECO:0008006" key="3">
    <source>
        <dbReference type="Google" id="ProtNLM"/>
    </source>
</evidence>
<dbReference type="Proteomes" id="UP000677918">
    <property type="component" value="Unassembled WGS sequence"/>
</dbReference>
<sequence>MEKSSEKEKEIIHYIQQSLSDIQYGSIHIVIHEGRIVQIERTEKLRMDSK</sequence>
<protein>
    <recommendedName>
        <fullName evidence="3">DUF2292 domain-containing protein</fullName>
    </recommendedName>
</protein>
<name>A0A8J4M3H7_9BACL</name>
<dbReference type="InterPro" id="IPR018743">
    <property type="entry name" value="DUF2292"/>
</dbReference>
<dbReference type="RefSeq" id="WP_213412333.1">
    <property type="nucleotide sequence ID" value="NZ_BOVK01000029.1"/>
</dbReference>
<dbReference type="EMBL" id="BOVK01000029">
    <property type="protein sequence ID" value="GIQ69531.1"/>
    <property type="molecule type" value="Genomic_DNA"/>
</dbReference>
<proteinExistence type="predicted"/>
<accession>A0A8J4M3H7</accession>
<evidence type="ECO:0000313" key="2">
    <source>
        <dbReference type="Proteomes" id="UP000677918"/>
    </source>
</evidence>